<gene>
    <name evidence="1" type="ORF">Pcinc_023565</name>
</gene>
<comment type="caution">
    <text evidence="1">The sequence shown here is derived from an EMBL/GenBank/DDBJ whole genome shotgun (WGS) entry which is preliminary data.</text>
</comment>
<accession>A0AAE1KFM2</accession>
<evidence type="ECO:0000313" key="1">
    <source>
        <dbReference type="EMBL" id="KAK3871283.1"/>
    </source>
</evidence>
<dbReference type="EMBL" id="JAWQEG010002539">
    <property type="protein sequence ID" value="KAK3871283.1"/>
    <property type="molecule type" value="Genomic_DNA"/>
</dbReference>
<evidence type="ECO:0000313" key="2">
    <source>
        <dbReference type="Proteomes" id="UP001286313"/>
    </source>
</evidence>
<keyword evidence="2" id="KW-1185">Reference proteome</keyword>
<name>A0AAE1KFM2_PETCI</name>
<sequence length="130" mass="14458">MLQRIVHLTSPTPQQFTIPSSHFLPPCSTTKLPHIPTLSSYYLIPSLTTLPFSYPTTSLPHLTNTSTYLYPTSPLPHHLSPVTSLPRLFTTPATSLPQHLTTTPPHHYPTTSARSHHHPMISLLKAPKLT</sequence>
<reference evidence="1" key="1">
    <citation type="submission" date="2023-10" db="EMBL/GenBank/DDBJ databases">
        <title>Genome assemblies of two species of porcelain crab, Petrolisthes cinctipes and Petrolisthes manimaculis (Anomura: Porcellanidae).</title>
        <authorList>
            <person name="Angst P."/>
        </authorList>
    </citation>
    <scope>NUCLEOTIDE SEQUENCE</scope>
    <source>
        <strain evidence="1">PB745_01</strain>
        <tissue evidence="1">Gill</tissue>
    </source>
</reference>
<protein>
    <submittedName>
        <fullName evidence="1">Uncharacterized protein</fullName>
    </submittedName>
</protein>
<dbReference type="Proteomes" id="UP001286313">
    <property type="component" value="Unassembled WGS sequence"/>
</dbReference>
<organism evidence="1 2">
    <name type="scientific">Petrolisthes cinctipes</name>
    <name type="common">Flat porcelain crab</name>
    <dbReference type="NCBI Taxonomy" id="88211"/>
    <lineage>
        <taxon>Eukaryota</taxon>
        <taxon>Metazoa</taxon>
        <taxon>Ecdysozoa</taxon>
        <taxon>Arthropoda</taxon>
        <taxon>Crustacea</taxon>
        <taxon>Multicrustacea</taxon>
        <taxon>Malacostraca</taxon>
        <taxon>Eumalacostraca</taxon>
        <taxon>Eucarida</taxon>
        <taxon>Decapoda</taxon>
        <taxon>Pleocyemata</taxon>
        <taxon>Anomura</taxon>
        <taxon>Galatheoidea</taxon>
        <taxon>Porcellanidae</taxon>
        <taxon>Petrolisthes</taxon>
    </lineage>
</organism>
<dbReference type="AlphaFoldDB" id="A0AAE1KFM2"/>
<proteinExistence type="predicted"/>